<keyword evidence="3" id="KW-1185">Reference proteome</keyword>
<feature type="region of interest" description="Disordered" evidence="1">
    <location>
        <begin position="1"/>
        <end position="30"/>
    </location>
</feature>
<evidence type="ECO:0000313" key="2">
    <source>
        <dbReference type="EMBL" id="MCP2729544.1"/>
    </source>
</evidence>
<feature type="compositionally biased region" description="Low complexity" evidence="1">
    <location>
        <begin position="18"/>
        <end position="30"/>
    </location>
</feature>
<evidence type="ECO:0000313" key="3">
    <source>
        <dbReference type="Proteomes" id="UP001204953"/>
    </source>
</evidence>
<accession>A0AAE3GS79</accession>
<dbReference type="Proteomes" id="UP001204953">
    <property type="component" value="Unassembled WGS sequence"/>
</dbReference>
<evidence type="ECO:0000256" key="1">
    <source>
        <dbReference type="SAM" id="MobiDB-lite"/>
    </source>
</evidence>
<dbReference type="EMBL" id="JAMZMM010000124">
    <property type="protein sequence ID" value="MCP2729544.1"/>
    <property type="molecule type" value="Genomic_DNA"/>
</dbReference>
<proteinExistence type="predicted"/>
<dbReference type="RefSeq" id="WP_254012328.1">
    <property type="nucleotide sequence ID" value="NZ_JAMZMM010000124.1"/>
</dbReference>
<organism evidence="2 3">
    <name type="scientific">Limnofasciculus baicalensis BBK-W-15</name>
    <dbReference type="NCBI Taxonomy" id="2699891"/>
    <lineage>
        <taxon>Bacteria</taxon>
        <taxon>Bacillati</taxon>
        <taxon>Cyanobacteriota</taxon>
        <taxon>Cyanophyceae</taxon>
        <taxon>Coleofasciculales</taxon>
        <taxon>Coleofasciculaceae</taxon>
        <taxon>Limnofasciculus</taxon>
        <taxon>Limnofasciculus baicalensis</taxon>
    </lineage>
</organism>
<protein>
    <submittedName>
        <fullName evidence="2">Uncharacterized protein</fullName>
    </submittedName>
</protein>
<dbReference type="AlphaFoldDB" id="A0AAE3GS79"/>
<sequence length="83" mass="9494">MSYRTSSLIDAPSRIRDSASATNRSTAATNDNRLLELMKSIYQADQQVKYLHLQAEVDSLLQQLKIQKQQRLVSVTPDSRDRE</sequence>
<reference evidence="2" key="1">
    <citation type="submission" date="2022-06" db="EMBL/GenBank/DDBJ databases">
        <title>New cyanobacteria of genus Symplocastrum in benthos of Lake Baikal.</title>
        <authorList>
            <person name="Sorokovikova E."/>
            <person name="Tikhonova I."/>
            <person name="Krasnopeev A."/>
            <person name="Evseev P."/>
            <person name="Gladkikh A."/>
            <person name="Belykh O."/>
        </authorList>
    </citation>
    <scope>NUCLEOTIDE SEQUENCE</scope>
    <source>
        <strain evidence="2">BBK-W-15</strain>
    </source>
</reference>
<comment type="caution">
    <text evidence="2">The sequence shown here is derived from an EMBL/GenBank/DDBJ whole genome shotgun (WGS) entry which is preliminary data.</text>
</comment>
<gene>
    <name evidence="2" type="ORF">NJ959_13890</name>
</gene>
<name>A0AAE3GS79_9CYAN</name>